<protein>
    <submittedName>
        <fullName evidence="1">Uncharacterized protein</fullName>
    </submittedName>
</protein>
<proteinExistence type="predicted"/>
<evidence type="ECO:0000313" key="1">
    <source>
        <dbReference type="EMBL" id="KAI4862022.1"/>
    </source>
</evidence>
<evidence type="ECO:0000313" key="2">
    <source>
        <dbReference type="Proteomes" id="UP001497700"/>
    </source>
</evidence>
<sequence length="293" mass="33644">MASSQSDDAANRRPSWYNVTLEDIIPYRGFVFQEDHNIFEEEQHWVLVKMALQVFAPALELQKVDIALAAIMNDTIRIAAEYRESHPYEIFVEADHISTIPVDAVFEEARKQSIWALDLPSGLVPHLMHKLIRGRHLYNKFTHFRGTPKRDLLKKPGQLATAIDEWLREKPVEKPDEEYARTPAEMIDYMMERMLEGKGADWDAFDDDDENDHSDYEDNRTMVTEDDTGLDVDGTTLGDSTMSLTEAQVVTKISGPDENFDNDLDVTTERDEGSMTRMLTLRGKMVDDHYAEV</sequence>
<organism evidence="1 2">
    <name type="scientific">Hypoxylon rubiginosum</name>
    <dbReference type="NCBI Taxonomy" id="110542"/>
    <lineage>
        <taxon>Eukaryota</taxon>
        <taxon>Fungi</taxon>
        <taxon>Dikarya</taxon>
        <taxon>Ascomycota</taxon>
        <taxon>Pezizomycotina</taxon>
        <taxon>Sordariomycetes</taxon>
        <taxon>Xylariomycetidae</taxon>
        <taxon>Xylariales</taxon>
        <taxon>Hypoxylaceae</taxon>
        <taxon>Hypoxylon</taxon>
    </lineage>
</organism>
<name>A0ACB9YS04_9PEZI</name>
<keyword evidence="2" id="KW-1185">Reference proteome</keyword>
<dbReference type="EMBL" id="MU393536">
    <property type="protein sequence ID" value="KAI4862022.1"/>
    <property type="molecule type" value="Genomic_DNA"/>
</dbReference>
<gene>
    <name evidence="1" type="ORF">F4820DRAFT_431819</name>
</gene>
<accession>A0ACB9YS04</accession>
<reference evidence="1 2" key="1">
    <citation type="journal article" date="2022" name="New Phytol.">
        <title>Ecological generalism drives hyperdiversity of secondary metabolite gene clusters in xylarialean endophytes.</title>
        <authorList>
            <person name="Franco M.E.E."/>
            <person name="Wisecaver J.H."/>
            <person name="Arnold A.E."/>
            <person name="Ju Y.M."/>
            <person name="Slot J.C."/>
            <person name="Ahrendt S."/>
            <person name="Moore L.P."/>
            <person name="Eastman K.E."/>
            <person name="Scott K."/>
            <person name="Konkel Z."/>
            <person name="Mondo S.J."/>
            <person name="Kuo A."/>
            <person name="Hayes R.D."/>
            <person name="Haridas S."/>
            <person name="Andreopoulos B."/>
            <person name="Riley R."/>
            <person name="LaButti K."/>
            <person name="Pangilinan J."/>
            <person name="Lipzen A."/>
            <person name="Amirebrahimi M."/>
            <person name="Yan J."/>
            <person name="Adam C."/>
            <person name="Keymanesh K."/>
            <person name="Ng V."/>
            <person name="Louie K."/>
            <person name="Northen T."/>
            <person name="Drula E."/>
            <person name="Henrissat B."/>
            <person name="Hsieh H.M."/>
            <person name="Youens-Clark K."/>
            <person name="Lutzoni F."/>
            <person name="Miadlikowska J."/>
            <person name="Eastwood D.C."/>
            <person name="Hamelin R.C."/>
            <person name="Grigoriev I.V."/>
            <person name="U'Ren J.M."/>
        </authorList>
    </citation>
    <scope>NUCLEOTIDE SEQUENCE [LARGE SCALE GENOMIC DNA]</scope>
    <source>
        <strain evidence="1 2">CBS 119005</strain>
    </source>
</reference>
<comment type="caution">
    <text evidence="1">The sequence shown here is derived from an EMBL/GenBank/DDBJ whole genome shotgun (WGS) entry which is preliminary data.</text>
</comment>
<dbReference type="Proteomes" id="UP001497700">
    <property type="component" value="Unassembled WGS sequence"/>
</dbReference>